<dbReference type="GeneID" id="17087653"/>
<protein>
    <submittedName>
        <fullName evidence="1">Uncharacterized protein</fullName>
    </submittedName>
</protein>
<dbReference type="Gene3D" id="3.40.50.300">
    <property type="entry name" value="P-loop containing nucleotide triphosphate hydrolases"/>
    <property type="match status" value="1"/>
</dbReference>
<reference evidence="2" key="1">
    <citation type="journal article" date="2013" name="Science">
        <title>Gene transfer from bacteria and archaea facilitated evolution of an extremophilic eukaryote.</title>
        <authorList>
            <person name="Schonknecht G."/>
            <person name="Chen W.H."/>
            <person name="Ternes C.M."/>
            <person name="Barbier G.G."/>
            <person name="Shrestha R.P."/>
            <person name="Stanke M."/>
            <person name="Brautigam A."/>
            <person name="Baker B.J."/>
            <person name="Banfield J.F."/>
            <person name="Garavito R.M."/>
            <person name="Carr K."/>
            <person name="Wilkerson C."/>
            <person name="Rensing S.A."/>
            <person name="Gagneul D."/>
            <person name="Dickenson N.E."/>
            <person name="Oesterhelt C."/>
            <person name="Lercher M.J."/>
            <person name="Weber A.P."/>
        </authorList>
    </citation>
    <scope>NUCLEOTIDE SEQUENCE [LARGE SCALE GENOMIC DNA]</scope>
    <source>
        <strain evidence="2">074W</strain>
    </source>
</reference>
<dbReference type="OrthoDB" id="8548at2759"/>
<name>M2VZN4_GALSU</name>
<dbReference type="EMBL" id="KB454515">
    <property type="protein sequence ID" value="EME28806.1"/>
    <property type="molecule type" value="Genomic_DNA"/>
</dbReference>
<dbReference type="KEGG" id="gsl:Gasu_36970"/>
<evidence type="ECO:0000313" key="2">
    <source>
        <dbReference type="Proteomes" id="UP000030680"/>
    </source>
</evidence>
<accession>M2VZN4</accession>
<organism evidence="1 2">
    <name type="scientific">Galdieria sulphuraria</name>
    <name type="common">Red alga</name>
    <dbReference type="NCBI Taxonomy" id="130081"/>
    <lineage>
        <taxon>Eukaryota</taxon>
        <taxon>Rhodophyta</taxon>
        <taxon>Bangiophyceae</taxon>
        <taxon>Galdieriales</taxon>
        <taxon>Galdieriaceae</taxon>
        <taxon>Galdieria</taxon>
    </lineage>
</organism>
<dbReference type="AlphaFoldDB" id="M2VZN4"/>
<dbReference type="Proteomes" id="UP000030680">
    <property type="component" value="Unassembled WGS sequence"/>
</dbReference>
<keyword evidence="2" id="KW-1185">Reference proteome</keyword>
<evidence type="ECO:0000313" key="1">
    <source>
        <dbReference type="EMBL" id="EME28806.1"/>
    </source>
</evidence>
<dbReference type="InterPro" id="IPR027417">
    <property type="entry name" value="P-loop_NTPase"/>
</dbReference>
<gene>
    <name evidence="1" type="ORF">Gasu_36970</name>
</gene>
<proteinExistence type="predicted"/>
<sequence length="220" mass="26150">MDALEEVSCLDFANDKKTILDFAKGHRLSSSVALQVGKRDGNKNFCSLNSLCFETRDDLVYDSYLVELISESEGLYFCMKWVISEYIRYSQKEESHLFPCVIYIDTTASLSMIKWSDWMKQHGLHADSIKHFWNDFYYYRVVDAYELMALLKSLHIFFQQRNSHNWIILLDNFSYPLEPFECRGNLPYLFLYECYRITKMYNTWTFLVTNIYSSPFGKRS</sequence>
<dbReference type="RefSeq" id="XP_005705326.1">
    <property type="nucleotide sequence ID" value="XM_005705269.1"/>
</dbReference>
<dbReference type="Gramene" id="EME28806">
    <property type="protein sequence ID" value="EME28806"/>
    <property type="gene ID" value="Gasu_36970"/>
</dbReference>